<dbReference type="RefSeq" id="WP_161024734.1">
    <property type="nucleotide sequence ID" value="NZ_WWCJ01000004.1"/>
</dbReference>
<dbReference type="Gene3D" id="3.40.30.10">
    <property type="entry name" value="Glutaredoxin"/>
    <property type="match status" value="1"/>
</dbReference>
<feature type="compositionally biased region" description="Polar residues" evidence="1">
    <location>
        <begin position="200"/>
        <end position="209"/>
    </location>
</feature>
<dbReference type="Pfam" id="PF00462">
    <property type="entry name" value="Glutaredoxin"/>
    <property type="match status" value="1"/>
</dbReference>
<feature type="region of interest" description="Disordered" evidence="1">
    <location>
        <begin position="153"/>
        <end position="209"/>
    </location>
</feature>
<evidence type="ECO:0000256" key="1">
    <source>
        <dbReference type="SAM" id="MobiDB-lite"/>
    </source>
</evidence>
<dbReference type="Pfam" id="PF13511">
    <property type="entry name" value="DUF4124"/>
    <property type="match status" value="1"/>
</dbReference>
<dbReference type="InterPro" id="IPR002109">
    <property type="entry name" value="Glutaredoxin"/>
</dbReference>
<dbReference type="InterPro" id="IPR025392">
    <property type="entry name" value="DUF4124"/>
</dbReference>
<evidence type="ECO:0000313" key="5">
    <source>
        <dbReference type="Proteomes" id="UP000448575"/>
    </source>
</evidence>
<feature type="compositionally biased region" description="Pro residues" evidence="1">
    <location>
        <begin position="161"/>
        <end position="173"/>
    </location>
</feature>
<dbReference type="PROSITE" id="PS50404">
    <property type="entry name" value="GST_NTER"/>
    <property type="match status" value="1"/>
</dbReference>
<accession>A0A6N9HF65</accession>
<evidence type="ECO:0000256" key="2">
    <source>
        <dbReference type="SAM" id="SignalP"/>
    </source>
</evidence>
<dbReference type="InterPro" id="IPR004045">
    <property type="entry name" value="Glutathione_S-Trfase_N"/>
</dbReference>
<name>A0A6N9HF65_9BURK</name>
<gene>
    <name evidence="4" type="ORF">GTP41_06375</name>
</gene>
<dbReference type="EMBL" id="WWCJ01000004">
    <property type="protein sequence ID" value="MYN01722.1"/>
    <property type="molecule type" value="Genomic_DNA"/>
</dbReference>
<feature type="chain" id="PRO_5026721244" evidence="2">
    <location>
        <begin position="19"/>
        <end position="209"/>
    </location>
</feature>
<dbReference type="SUPFAM" id="SSF52833">
    <property type="entry name" value="Thioredoxin-like"/>
    <property type="match status" value="1"/>
</dbReference>
<dbReference type="CDD" id="cd02976">
    <property type="entry name" value="NrdH"/>
    <property type="match status" value="1"/>
</dbReference>
<comment type="caution">
    <text evidence="4">The sequence shown here is derived from an EMBL/GenBank/DDBJ whole genome shotgun (WGS) entry which is preliminary data.</text>
</comment>
<sequence length="209" mass="22311">MKRAALLLLLLTAGAAHAQMYKWKDEKGVTHFTATPPPASAKKAEVKNYGSGGTGSVELPSELAEVVRARPVVLYTTAQCGPCDQARQLLITRGIPYREKTVATPDDHDALRKAGSNGELPMLLVGRTRQLGFEAATWDGVLSEAGYPPTRMLPAGYSNPAPTPAAPPRPPSPEDTARAKADAAKAAAAAEKARRDRETPQNAPENFRF</sequence>
<evidence type="ECO:0000259" key="3">
    <source>
        <dbReference type="PROSITE" id="PS50404"/>
    </source>
</evidence>
<dbReference type="InterPro" id="IPR036249">
    <property type="entry name" value="Thioredoxin-like_sf"/>
</dbReference>
<organism evidence="4 5">
    <name type="scientific">Pseudoduganella guangdongensis</name>
    <dbReference type="NCBI Taxonomy" id="2692179"/>
    <lineage>
        <taxon>Bacteria</taxon>
        <taxon>Pseudomonadati</taxon>
        <taxon>Pseudomonadota</taxon>
        <taxon>Betaproteobacteria</taxon>
        <taxon>Burkholderiales</taxon>
        <taxon>Oxalobacteraceae</taxon>
        <taxon>Telluria group</taxon>
        <taxon>Pseudoduganella</taxon>
    </lineage>
</organism>
<dbReference type="AlphaFoldDB" id="A0A6N9HF65"/>
<feature type="signal peptide" evidence="2">
    <location>
        <begin position="1"/>
        <end position="18"/>
    </location>
</feature>
<dbReference type="Proteomes" id="UP000448575">
    <property type="component" value="Unassembled WGS sequence"/>
</dbReference>
<reference evidence="4 5" key="1">
    <citation type="submission" date="2019-12" db="EMBL/GenBank/DDBJ databases">
        <title>Novel species isolated from a subtropical stream in China.</title>
        <authorList>
            <person name="Lu H."/>
        </authorList>
    </citation>
    <scope>NUCLEOTIDE SEQUENCE [LARGE SCALE GENOMIC DNA]</scope>
    <source>
        <strain evidence="4 5">DS3</strain>
    </source>
</reference>
<proteinExistence type="predicted"/>
<evidence type="ECO:0000313" key="4">
    <source>
        <dbReference type="EMBL" id="MYN01722.1"/>
    </source>
</evidence>
<dbReference type="PROSITE" id="PS51354">
    <property type="entry name" value="GLUTAREDOXIN_2"/>
    <property type="match status" value="1"/>
</dbReference>
<feature type="domain" description="GST N-terminal" evidence="3">
    <location>
        <begin position="70"/>
        <end position="149"/>
    </location>
</feature>
<keyword evidence="2" id="KW-0732">Signal</keyword>
<keyword evidence="5" id="KW-1185">Reference proteome</keyword>
<protein>
    <submittedName>
        <fullName evidence="4">DUF4124 domain-containing protein</fullName>
    </submittedName>
</protein>